<sequence length="127" mass="14781">MCFSNGFTHQLGDGSKTSFWKDIWLESSPLKHEFPHLFSLTLDKELTVADLKPTNREGWNLQLHRSLFGRELDELEILEDILRSAILIEGKADRKIWKHCPSRYSAKMAYFCFLMCLLPALMRTFAS</sequence>
<dbReference type="PANTHER" id="PTHR36617:SF15">
    <property type="entry name" value="REVERSE TRANSCRIPTASE ZINC-BINDING DOMAIN-CONTAINING PROTEIN"/>
    <property type="match status" value="1"/>
</dbReference>
<reference evidence="2 3" key="1">
    <citation type="journal article" date="2021" name="Commun. Biol.">
        <title>The genome of Shorea leprosula (Dipterocarpaceae) highlights the ecological relevance of drought in aseasonal tropical rainforests.</title>
        <authorList>
            <person name="Ng K.K.S."/>
            <person name="Kobayashi M.J."/>
            <person name="Fawcett J.A."/>
            <person name="Hatakeyama M."/>
            <person name="Paape T."/>
            <person name="Ng C.H."/>
            <person name="Ang C.C."/>
            <person name="Tnah L.H."/>
            <person name="Lee C.T."/>
            <person name="Nishiyama T."/>
            <person name="Sese J."/>
            <person name="O'Brien M.J."/>
            <person name="Copetti D."/>
            <person name="Mohd Noor M.I."/>
            <person name="Ong R.C."/>
            <person name="Putra M."/>
            <person name="Sireger I.Z."/>
            <person name="Indrioko S."/>
            <person name="Kosugi Y."/>
            <person name="Izuno A."/>
            <person name="Isagi Y."/>
            <person name="Lee S.L."/>
            <person name="Shimizu K.K."/>
        </authorList>
    </citation>
    <scope>NUCLEOTIDE SEQUENCE [LARGE SCALE GENOMIC DNA]</scope>
    <source>
        <strain evidence="2">214</strain>
    </source>
</reference>
<comment type="caution">
    <text evidence="2">The sequence shown here is derived from an EMBL/GenBank/DDBJ whole genome shotgun (WGS) entry which is preliminary data.</text>
</comment>
<evidence type="ECO:0000313" key="3">
    <source>
        <dbReference type="Proteomes" id="UP001054252"/>
    </source>
</evidence>
<keyword evidence="1" id="KW-0472">Membrane</keyword>
<keyword evidence="1" id="KW-0812">Transmembrane</keyword>
<feature type="transmembrane region" description="Helical" evidence="1">
    <location>
        <begin position="108"/>
        <end position="126"/>
    </location>
</feature>
<dbReference type="Proteomes" id="UP001054252">
    <property type="component" value="Unassembled WGS sequence"/>
</dbReference>
<evidence type="ECO:0000313" key="2">
    <source>
        <dbReference type="EMBL" id="GKV13919.1"/>
    </source>
</evidence>
<dbReference type="EMBL" id="BPVZ01000040">
    <property type="protein sequence ID" value="GKV13919.1"/>
    <property type="molecule type" value="Genomic_DNA"/>
</dbReference>
<keyword evidence="1" id="KW-1133">Transmembrane helix</keyword>
<keyword evidence="3" id="KW-1185">Reference proteome</keyword>
<gene>
    <name evidence="2" type="ORF">SLEP1_g24878</name>
</gene>
<name>A0AAV5JR98_9ROSI</name>
<accession>A0AAV5JR98</accession>
<proteinExistence type="predicted"/>
<organism evidence="2 3">
    <name type="scientific">Rubroshorea leprosula</name>
    <dbReference type="NCBI Taxonomy" id="152421"/>
    <lineage>
        <taxon>Eukaryota</taxon>
        <taxon>Viridiplantae</taxon>
        <taxon>Streptophyta</taxon>
        <taxon>Embryophyta</taxon>
        <taxon>Tracheophyta</taxon>
        <taxon>Spermatophyta</taxon>
        <taxon>Magnoliopsida</taxon>
        <taxon>eudicotyledons</taxon>
        <taxon>Gunneridae</taxon>
        <taxon>Pentapetalae</taxon>
        <taxon>rosids</taxon>
        <taxon>malvids</taxon>
        <taxon>Malvales</taxon>
        <taxon>Dipterocarpaceae</taxon>
        <taxon>Rubroshorea</taxon>
    </lineage>
</organism>
<dbReference type="PANTHER" id="PTHR36617">
    <property type="entry name" value="PROTEIN, PUTATIVE-RELATED"/>
    <property type="match status" value="1"/>
</dbReference>
<evidence type="ECO:0000256" key="1">
    <source>
        <dbReference type="SAM" id="Phobius"/>
    </source>
</evidence>
<protein>
    <submittedName>
        <fullName evidence="2">Uncharacterized protein</fullName>
    </submittedName>
</protein>
<dbReference type="AlphaFoldDB" id="A0AAV5JR98"/>